<dbReference type="InterPro" id="IPR009003">
    <property type="entry name" value="Peptidase_S1_PA"/>
</dbReference>
<feature type="region of interest" description="Disordered" evidence="7">
    <location>
        <begin position="23"/>
        <end position="61"/>
    </location>
</feature>
<comment type="similarity">
    <text evidence="1 6">Belongs to the peptidase S1B family.</text>
</comment>
<evidence type="ECO:0000256" key="7">
    <source>
        <dbReference type="SAM" id="MobiDB-lite"/>
    </source>
</evidence>
<dbReference type="Gene3D" id="2.40.10.10">
    <property type="entry name" value="Trypsin-like serine proteases"/>
    <property type="match status" value="2"/>
</dbReference>
<feature type="compositionally biased region" description="Low complexity" evidence="7">
    <location>
        <begin position="32"/>
        <end position="44"/>
    </location>
</feature>
<evidence type="ECO:0000256" key="3">
    <source>
        <dbReference type="ARBA" id="ARBA00022729"/>
    </source>
</evidence>
<evidence type="ECO:0000256" key="1">
    <source>
        <dbReference type="ARBA" id="ARBA00008764"/>
    </source>
</evidence>
<dbReference type="PANTHER" id="PTHR15462">
    <property type="entry name" value="SERINE PROTEASE"/>
    <property type="match status" value="1"/>
</dbReference>
<evidence type="ECO:0000256" key="6">
    <source>
        <dbReference type="RuleBase" id="RU004296"/>
    </source>
</evidence>
<keyword evidence="5 6" id="KW-0720">Serine protease</keyword>
<keyword evidence="3" id="KW-0732">Signal</keyword>
<dbReference type="KEGG" id="pbro:HOP40_23600"/>
<gene>
    <name evidence="8" type="ORF">HOP40_23600</name>
</gene>
<dbReference type="Pfam" id="PF13365">
    <property type="entry name" value="Trypsin_2"/>
    <property type="match status" value="1"/>
</dbReference>
<evidence type="ECO:0000313" key="8">
    <source>
        <dbReference type="EMBL" id="QJY48405.1"/>
    </source>
</evidence>
<evidence type="ECO:0000256" key="4">
    <source>
        <dbReference type="ARBA" id="ARBA00022801"/>
    </source>
</evidence>
<dbReference type="InterPro" id="IPR018114">
    <property type="entry name" value="TRYPSIN_HIS"/>
</dbReference>
<dbReference type="InterPro" id="IPR008256">
    <property type="entry name" value="Peptidase_S1B"/>
</dbReference>
<dbReference type="AlphaFoldDB" id="A0A6M6JM59"/>
<dbReference type="RefSeq" id="WP_172162043.1">
    <property type="nucleotide sequence ID" value="NZ_CP053564.1"/>
</dbReference>
<dbReference type="PROSITE" id="PS00134">
    <property type="entry name" value="TRYPSIN_HIS"/>
    <property type="match status" value="1"/>
</dbReference>
<dbReference type="GO" id="GO:0006508">
    <property type="term" value="P:proteolysis"/>
    <property type="evidence" value="ECO:0007669"/>
    <property type="project" value="UniProtKB-KW"/>
</dbReference>
<dbReference type="EC" id="3.4.21.-" evidence="6"/>
<name>A0A6M6JM59_9PSEU</name>
<dbReference type="InterPro" id="IPR043504">
    <property type="entry name" value="Peptidase_S1_PA_chymotrypsin"/>
</dbReference>
<evidence type="ECO:0000256" key="5">
    <source>
        <dbReference type="ARBA" id="ARBA00022825"/>
    </source>
</evidence>
<keyword evidence="4 6" id="KW-0378">Hydrolase</keyword>
<sequence length="342" mass="36171">MTRTADPTALQRLGAAIADLVRSDAAEDRTPHVVVRPPHPGAVAQPEPPDDPGRRVSNGGAETSLDYLPVLVPGSPGDGPTSDRLVRRLLRIEDGSAGPIRTAESVIGSDDRVRIYDTENHPWRMVVQLEISTARTGEVALGSGFLVGPRLILTAGHCVHDATTGGWATEIAVRPGRAGAAAPFGVHVSRRFATAGEWFGDSDIDFDYGVIQLDEPVGDDTGWFGLEVLTAPELQGREVNVCGYPGDLMGGTHLYHSTDRLSGLDDHRVYYRTDTAGGASGCPAWISRSGPDGPDALTHTVIAVHTNGTGAPSAPALGEANSGTRLTPRIVEDVRFWNENGV</sequence>
<dbReference type="PRINTS" id="PR00839">
    <property type="entry name" value="V8PROTEASE"/>
</dbReference>
<dbReference type="SUPFAM" id="SSF50494">
    <property type="entry name" value="Trypsin-like serine proteases"/>
    <property type="match status" value="1"/>
</dbReference>
<dbReference type="EMBL" id="CP053564">
    <property type="protein sequence ID" value="QJY48405.1"/>
    <property type="molecule type" value="Genomic_DNA"/>
</dbReference>
<keyword evidence="2 6" id="KW-0645">Protease</keyword>
<dbReference type="InterPro" id="IPR050966">
    <property type="entry name" value="Glutamyl_endopeptidase"/>
</dbReference>
<dbReference type="PANTHER" id="PTHR15462:SF8">
    <property type="entry name" value="SERINE PROTEASE"/>
    <property type="match status" value="1"/>
</dbReference>
<accession>A0A6M6JM59</accession>
<protein>
    <recommendedName>
        <fullName evidence="6">Serine protease</fullName>
        <ecNumber evidence="6">3.4.21.-</ecNumber>
    </recommendedName>
</protein>
<evidence type="ECO:0000256" key="2">
    <source>
        <dbReference type="ARBA" id="ARBA00022670"/>
    </source>
</evidence>
<reference evidence="8 9" key="1">
    <citation type="submission" date="2020-05" db="EMBL/GenBank/DDBJ databases">
        <authorList>
            <person name="Mo P."/>
        </authorList>
    </citation>
    <scope>NUCLEOTIDE SEQUENCE [LARGE SCALE GENOMIC DNA]</scope>
    <source>
        <strain evidence="8 9">Gen01</strain>
    </source>
</reference>
<dbReference type="GO" id="GO:0004252">
    <property type="term" value="F:serine-type endopeptidase activity"/>
    <property type="evidence" value="ECO:0007669"/>
    <property type="project" value="InterPro"/>
</dbReference>
<dbReference type="Proteomes" id="UP000505377">
    <property type="component" value="Chromosome"/>
</dbReference>
<proteinExistence type="inferred from homology"/>
<organism evidence="8 9">
    <name type="scientific">Pseudonocardia broussonetiae</name>
    <dbReference type="NCBI Taxonomy" id="2736640"/>
    <lineage>
        <taxon>Bacteria</taxon>
        <taxon>Bacillati</taxon>
        <taxon>Actinomycetota</taxon>
        <taxon>Actinomycetes</taxon>
        <taxon>Pseudonocardiales</taxon>
        <taxon>Pseudonocardiaceae</taxon>
        <taxon>Pseudonocardia</taxon>
    </lineage>
</organism>
<evidence type="ECO:0000313" key="9">
    <source>
        <dbReference type="Proteomes" id="UP000505377"/>
    </source>
</evidence>
<keyword evidence="9" id="KW-1185">Reference proteome</keyword>